<evidence type="ECO:0000313" key="11">
    <source>
        <dbReference type="EMBL" id="KAA3436348.1"/>
    </source>
</evidence>
<dbReference type="GO" id="GO:0046677">
    <property type="term" value="P:response to antibiotic"/>
    <property type="evidence" value="ECO:0007669"/>
    <property type="project" value="UniProtKB-UniRule"/>
</dbReference>
<accession>A0A5B6T865</accession>
<comment type="caution">
    <text evidence="11">The sequence shown here is derived from an EMBL/GenBank/DDBJ whole genome shotgun (WGS) entry which is preliminary data.</text>
</comment>
<proteinExistence type="inferred from homology"/>
<dbReference type="InterPro" id="IPR012338">
    <property type="entry name" value="Beta-lactam/transpept-like"/>
</dbReference>
<sequence>MKHLLSLALLALLLPCLSFGQDLQKPFKECGLEGSFTLYDLKKNRWTFSDPQEANRATLPASTFKILNSLILLEEKAVRDENEVLKWDGQERSVPAWNADTDMKHAFANSTVWFYVRLAQQIGPDKYRNYLQRCGYGNGKFTHAQGADFWNYGDFALSPKAQIQFLQKFYQEKLPFSKENIKKVKKMMVAEETAAFTLSGKTGLTSHDGERIGWYVGYVETKDNVYFFATRLRQDVQTPTENFAACRKTITRKLLQQLSILPAS</sequence>
<dbReference type="Proteomes" id="UP000324133">
    <property type="component" value="Unassembled WGS sequence"/>
</dbReference>
<feature type="signal peptide" evidence="9">
    <location>
        <begin position="1"/>
        <end position="20"/>
    </location>
</feature>
<dbReference type="PANTHER" id="PTHR30627:SF6">
    <property type="entry name" value="BETA-LACTAMASE YBXI-RELATED"/>
    <property type="match status" value="1"/>
</dbReference>
<evidence type="ECO:0000256" key="6">
    <source>
        <dbReference type="ARBA" id="ARBA00023251"/>
    </source>
</evidence>
<comment type="similarity">
    <text evidence="2 8">Belongs to the class-D beta-lactamase family.</text>
</comment>
<dbReference type="GO" id="GO:0017001">
    <property type="term" value="P:antibiotic catabolic process"/>
    <property type="evidence" value="ECO:0007669"/>
    <property type="project" value="InterPro"/>
</dbReference>
<keyword evidence="6 8" id="KW-0046">Antibiotic resistance</keyword>
<dbReference type="GO" id="GO:0008658">
    <property type="term" value="F:penicillin binding"/>
    <property type="evidence" value="ECO:0007669"/>
    <property type="project" value="InterPro"/>
</dbReference>
<dbReference type="GO" id="GO:0005886">
    <property type="term" value="C:plasma membrane"/>
    <property type="evidence" value="ECO:0007669"/>
    <property type="project" value="TreeGrafter"/>
</dbReference>
<dbReference type="InterPro" id="IPR001460">
    <property type="entry name" value="PCN-bd_Tpept"/>
</dbReference>
<dbReference type="AlphaFoldDB" id="A0A5B6T865"/>
<organism evidence="11 12">
    <name type="scientific">Rufibacter hautae</name>
    <dbReference type="NCBI Taxonomy" id="2595005"/>
    <lineage>
        <taxon>Bacteria</taxon>
        <taxon>Pseudomonadati</taxon>
        <taxon>Bacteroidota</taxon>
        <taxon>Cytophagia</taxon>
        <taxon>Cytophagales</taxon>
        <taxon>Hymenobacteraceae</taxon>
        <taxon>Rufibacter</taxon>
    </lineage>
</organism>
<reference evidence="11 12" key="1">
    <citation type="submission" date="2019-07" db="EMBL/GenBank/DDBJ databases">
        <title>Rufibacter sp. nov., isolated from lake sediment.</title>
        <authorList>
            <person name="Qu J.-H."/>
        </authorList>
    </citation>
    <scope>NUCLEOTIDE SEQUENCE [LARGE SCALE GENOMIC DNA]</scope>
    <source>
        <strain evidence="11 12">NBS58-1</strain>
    </source>
</reference>
<dbReference type="EMBL" id="VKKY01000003">
    <property type="protein sequence ID" value="KAA3436348.1"/>
    <property type="molecule type" value="Genomic_DNA"/>
</dbReference>
<feature type="active site" description="Acyl-ester intermediate" evidence="7">
    <location>
        <position position="62"/>
    </location>
</feature>
<comment type="catalytic activity">
    <reaction evidence="1 8">
        <text>a beta-lactam + H2O = a substituted beta-amino acid</text>
        <dbReference type="Rhea" id="RHEA:20401"/>
        <dbReference type="ChEBI" id="CHEBI:15377"/>
        <dbReference type="ChEBI" id="CHEBI:35627"/>
        <dbReference type="ChEBI" id="CHEBI:140347"/>
        <dbReference type="EC" id="3.5.2.6"/>
    </reaction>
</comment>
<dbReference type="RefSeq" id="WP_149092291.1">
    <property type="nucleotide sequence ID" value="NZ_VKKY01000003.1"/>
</dbReference>
<keyword evidence="5 8" id="KW-0378">Hydrolase</keyword>
<feature type="modified residue" description="N6-carboxylysine" evidence="7">
    <location>
        <position position="65"/>
    </location>
</feature>
<name>A0A5B6T865_9BACT</name>
<feature type="domain" description="Penicillin-binding protein transpeptidase" evidence="10">
    <location>
        <begin position="56"/>
        <end position="236"/>
    </location>
</feature>
<evidence type="ECO:0000256" key="4">
    <source>
        <dbReference type="ARBA" id="ARBA00022729"/>
    </source>
</evidence>
<dbReference type="Gene3D" id="3.40.710.10">
    <property type="entry name" value="DD-peptidase/beta-lactamase superfamily"/>
    <property type="match status" value="1"/>
</dbReference>
<keyword evidence="12" id="KW-1185">Reference proteome</keyword>
<dbReference type="GO" id="GO:0008800">
    <property type="term" value="F:beta-lactamase activity"/>
    <property type="evidence" value="ECO:0007669"/>
    <property type="project" value="UniProtKB-UniRule"/>
</dbReference>
<evidence type="ECO:0000256" key="2">
    <source>
        <dbReference type="ARBA" id="ARBA00007898"/>
    </source>
</evidence>
<evidence type="ECO:0000256" key="1">
    <source>
        <dbReference type="ARBA" id="ARBA00001526"/>
    </source>
</evidence>
<dbReference type="EC" id="3.5.2.6" evidence="3 8"/>
<evidence type="ECO:0000256" key="9">
    <source>
        <dbReference type="SAM" id="SignalP"/>
    </source>
</evidence>
<evidence type="ECO:0000256" key="8">
    <source>
        <dbReference type="RuleBase" id="RU361140"/>
    </source>
</evidence>
<gene>
    <name evidence="11" type="ORF">FOA19_18295</name>
</gene>
<feature type="chain" id="PRO_5023138557" description="Beta-lactamase" evidence="9">
    <location>
        <begin position="21"/>
        <end position="264"/>
    </location>
</feature>
<keyword evidence="4 9" id="KW-0732">Signal</keyword>
<dbReference type="InterPro" id="IPR002137">
    <property type="entry name" value="Beta-lactam_class-D_AS"/>
</dbReference>
<evidence type="ECO:0000313" key="12">
    <source>
        <dbReference type="Proteomes" id="UP000324133"/>
    </source>
</evidence>
<evidence type="ECO:0000256" key="3">
    <source>
        <dbReference type="ARBA" id="ARBA00012865"/>
    </source>
</evidence>
<dbReference type="GO" id="GO:0071555">
    <property type="term" value="P:cell wall organization"/>
    <property type="evidence" value="ECO:0007669"/>
    <property type="project" value="TreeGrafter"/>
</dbReference>
<evidence type="ECO:0000259" key="10">
    <source>
        <dbReference type="Pfam" id="PF00905"/>
    </source>
</evidence>
<evidence type="ECO:0000256" key="7">
    <source>
        <dbReference type="PIRSR" id="PIRSR602137-50"/>
    </source>
</evidence>
<evidence type="ECO:0000256" key="5">
    <source>
        <dbReference type="ARBA" id="ARBA00022801"/>
    </source>
</evidence>
<dbReference type="OrthoDB" id="9762883at2"/>
<dbReference type="InterPro" id="IPR050515">
    <property type="entry name" value="Beta-lactam/transpept"/>
</dbReference>
<dbReference type="PROSITE" id="PS00337">
    <property type="entry name" value="BETA_LACTAMASE_D"/>
    <property type="match status" value="1"/>
</dbReference>
<dbReference type="Pfam" id="PF00905">
    <property type="entry name" value="Transpeptidase"/>
    <property type="match status" value="1"/>
</dbReference>
<protein>
    <recommendedName>
        <fullName evidence="3 8">Beta-lactamase</fullName>
        <ecNumber evidence="3 8">3.5.2.6</ecNumber>
    </recommendedName>
</protein>
<dbReference type="PANTHER" id="PTHR30627">
    <property type="entry name" value="PEPTIDOGLYCAN D,D-TRANSPEPTIDASE"/>
    <property type="match status" value="1"/>
</dbReference>
<dbReference type="SUPFAM" id="SSF56601">
    <property type="entry name" value="beta-lactamase/transpeptidase-like"/>
    <property type="match status" value="1"/>
</dbReference>